<evidence type="ECO:0000256" key="2">
    <source>
        <dbReference type="ARBA" id="ARBA00022692"/>
    </source>
</evidence>
<comment type="caution">
    <text evidence="6">The sequence shown here is derived from an EMBL/GenBank/DDBJ whole genome shotgun (WGS) entry which is preliminary data.</text>
</comment>
<evidence type="ECO:0000256" key="3">
    <source>
        <dbReference type="ARBA" id="ARBA00022989"/>
    </source>
</evidence>
<feature type="transmembrane region" description="Helical" evidence="5">
    <location>
        <begin position="60"/>
        <end position="83"/>
    </location>
</feature>
<reference evidence="7" key="1">
    <citation type="submission" date="2022-10" db="EMBL/GenBank/DDBJ databases">
        <title>Genome assembly of Pristionchus species.</title>
        <authorList>
            <person name="Yoshida K."/>
            <person name="Sommer R.J."/>
        </authorList>
    </citation>
    <scope>NUCLEOTIDE SEQUENCE [LARGE SCALE GENOMIC DNA]</scope>
    <source>
        <strain evidence="7">RS5460</strain>
    </source>
</reference>
<evidence type="ECO:0008006" key="8">
    <source>
        <dbReference type="Google" id="ProtNLM"/>
    </source>
</evidence>
<dbReference type="GO" id="GO:0004930">
    <property type="term" value="F:G protein-coupled receptor activity"/>
    <property type="evidence" value="ECO:0007669"/>
    <property type="project" value="InterPro"/>
</dbReference>
<keyword evidence="2 5" id="KW-0812">Transmembrane</keyword>
<feature type="transmembrane region" description="Helical" evidence="5">
    <location>
        <begin position="89"/>
        <end position="113"/>
    </location>
</feature>
<dbReference type="InterPro" id="IPR019424">
    <property type="entry name" value="7TM_GPCR_Srsx"/>
</dbReference>
<gene>
    <name evidence="6" type="ORF">PMAYCL1PPCAC_19535</name>
</gene>
<dbReference type="PANTHER" id="PTHR23360">
    <property type="entry name" value="G-PROTEIN COUPLED RECEPTORS FAMILY 1 PROFILE DOMAIN-CONTAINING PROTEIN-RELATED"/>
    <property type="match status" value="1"/>
</dbReference>
<keyword evidence="3 5" id="KW-1133">Transmembrane helix</keyword>
<name>A0AAN5CRP3_9BILA</name>
<evidence type="ECO:0000313" key="7">
    <source>
        <dbReference type="Proteomes" id="UP001328107"/>
    </source>
</evidence>
<dbReference type="Gene3D" id="1.20.1070.10">
    <property type="entry name" value="Rhodopsin 7-helix transmembrane proteins"/>
    <property type="match status" value="1"/>
</dbReference>
<dbReference type="Proteomes" id="UP001328107">
    <property type="component" value="Unassembled WGS sequence"/>
</dbReference>
<proteinExistence type="predicted"/>
<dbReference type="SMART" id="SM01381">
    <property type="entry name" value="7TM_GPCR_Srsx"/>
    <property type="match status" value="1"/>
</dbReference>
<dbReference type="GO" id="GO:0016020">
    <property type="term" value="C:membrane"/>
    <property type="evidence" value="ECO:0007669"/>
    <property type="project" value="UniProtKB-SubCell"/>
</dbReference>
<comment type="subcellular location">
    <subcellularLocation>
        <location evidence="1">Membrane</location>
    </subcellularLocation>
</comment>
<evidence type="ECO:0000256" key="4">
    <source>
        <dbReference type="ARBA" id="ARBA00023136"/>
    </source>
</evidence>
<evidence type="ECO:0000313" key="6">
    <source>
        <dbReference type="EMBL" id="GMR49340.1"/>
    </source>
</evidence>
<evidence type="ECO:0000256" key="1">
    <source>
        <dbReference type="ARBA" id="ARBA00004370"/>
    </source>
</evidence>
<evidence type="ECO:0000256" key="5">
    <source>
        <dbReference type="SAM" id="Phobius"/>
    </source>
</evidence>
<accession>A0AAN5CRP3</accession>
<organism evidence="6 7">
    <name type="scientific">Pristionchus mayeri</name>
    <dbReference type="NCBI Taxonomy" id="1317129"/>
    <lineage>
        <taxon>Eukaryota</taxon>
        <taxon>Metazoa</taxon>
        <taxon>Ecdysozoa</taxon>
        <taxon>Nematoda</taxon>
        <taxon>Chromadorea</taxon>
        <taxon>Rhabditida</taxon>
        <taxon>Rhabditina</taxon>
        <taxon>Diplogasteromorpha</taxon>
        <taxon>Diplogasteroidea</taxon>
        <taxon>Neodiplogasteridae</taxon>
        <taxon>Pristionchus</taxon>
    </lineage>
</organism>
<feature type="transmembrane region" description="Helical" evidence="5">
    <location>
        <begin position="31"/>
        <end position="48"/>
    </location>
</feature>
<dbReference type="SUPFAM" id="SSF81321">
    <property type="entry name" value="Family A G protein-coupled receptor-like"/>
    <property type="match status" value="1"/>
</dbReference>
<dbReference type="PANTHER" id="PTHR23360:SF5">
    <property type="entry name" value="G-PROTEIN COUPLED RECEPTORS FAMILY 1 PROFILE DOMAIN-CONTAINING PROTEIN"/>
    <property type="match status" value="1"/>
</dbReference>
<sequence>MIAFYEQRLVQCEVAAPFAGSGVVWFCNSHWGLNLVCILVYLITWQGLRAHSDSTSTKRVVRTLCFIVTVDVSGWILTPGLFLLSMQQLFVSAYFSLIFTNVALLVKIFIYYYTSSEYRTAIRAFLV</sequence>
<dbReference type="AlphaFoldDB" id="A0AAN5CRP3"/>
<dbReference type="Pfam" id="PF10320">
    <property type="entry name" value="7TM_GPCR_Srsx"/>
    <property type="match status" value="1"/>
</dbReference>
<keyword evidence="7" id="KW-1185">Reference proteome</keyword>
<keyword evidence="4 5" id="KW-0472">Membrane</keyword>
<dbReference type="InterPro" id="IPR047130">
    <property type="entry name" value="7TM_GPCR_Srsx_nematod"/>
</dbReference>
<feature type="non-terminal residue" evidence="6">
    <location>
        <position position="127"/>
    </location>
</feature>
<dbReference type="InterPro" id="IPR000276">
    <property type="entry name" value="GPCR_Rhodpsn"/>
</dbReference>
<protein>
    <recommendedName>
        <fullName evidence="8">G protein-coupled receptor</fullName>
    </recommendedName>
</protein>
<dbReference type="EMBL" id="BTRK01000004">
    <property type="protein sequence ID" value="GMR49340.1"/>
    <property type="molecule type" value="Genomic_DNA"/>
</dbReference>